<feature type="transmembrane region" description="Helical" evidence="8">
    <location>
        <begin position="262"/>
        <end position="280"/>
    </location>
</feature>
<evidence type="ECO:0000259" key="9">
    <source>
        <dbReference type="PROSITE" id="PS51012"/>
    </source>
</evidence>
<evidence type="ECO:0000256" key="8">
    <source>
        <dbReference type="RuleBase" id="RU361157"/>
    </source>
</evidence>
<gene>
    <name evidence="10" type="ORF">SNE34_00255</name>
</gene>
<dbReference type="Pfam" id="PF12698">
    <property type="entry name" value="ABC2_membrane_3"/>
    <property type="match status" value="1"/>
</dbReference>
<feature type="transmembrane region" description="Helical" evidence="8">
    <location>
        <begin position="228"/>
        <end position="250"/>
    </location>
</feature>
<dbReference type="PROSITE" id="PS51012">
    <property type="entry name" value="ABC_TM2"/>
    <property type="match status" value="1"/>
</dbReference>
<evidence type="ECO:0000256" key="1">
    <source>
        <dbReference type="ARBA" id="ARBA00004651"/>
    </source>
</evidence>
<feature type="transmembrane region" description="Helical" evidence="8">
    <location>
        <begin position="346"/>
        <end position="368"/>
    </location>
</feature>
<feature type="domain" description="ABC transmembrane type-2" evidence="9">
    <location>
        <begin position="141"/>
        <end position="371"/>
    </location>
</feature>
<comment type="similarity">
    <text evidence="2 8">Belongs to the ABC-2 integral membrane protein family.</text>
</comment>
<dbReference type="RefSeq" id="WP_332613641.1">
    <property type="nucleotide sequence ID" value="NZ_JAXGFP010000001.1"/>
</dbReference>
<dbReference type="InterPro" id="IPR051449">
    <property type="entry name" value="ABC-2_transporter_component"/>
</dbReference>
<name>A0ABU7YUS0_9GAMM</name>
<protein>
    <recommendedName>
        <fullName evidence="8">Transport permease protein</fullName>
    </recommendedName>
</protein>
<dbReference type="EMBL" id="JAXGFP010000001">
    <property type="protein sequence ID" value="MEG3182447.1"/>
    <property type="molecule type" value="Genomic_DNA"/>
</dbReference>
<evidence type="ECO:0000313" key="11">
    <source>
        <dbReference type="Proteomes" id="UP001355056"/>
    </source>
</evidence>
<reference evidence="10 11" key="1">
    <citation type="journal article" date="2016" name="Int. J. Syst. Evol. Microbiol.">
        <title>Lysobacter erysipheiresistens sp. nov., an antagonist of powdery mildew, isolated from tobacco-cultivated soil.</title>
        <authorList>
            <person name="Xie B."/>
            <person name="Li T."/>
            <person name="Lin X."/>
            <person name="Wang C.J."/>
            <person name="Chen Y.J."/>
            <person name="Liu W.J."/>
            <person name="Zhao Z.W."/>
        </authorList>
    </citation>
    <scope>NUCLEOTIDE SEQUENCE [LARGE SCALE GENOMIC DNA]</scope>
    <source>
        <strain evidence="10 11">RS-LYSO-3</strain>
    </source>
</reference>
<keyword evidence="7 8" id="KW-0472">Membrane</keyword>
<feature type="transmembrane region" description="Helical" evidence="8">
    <location>
        <begin position="21"/>
        <end position="42"/>
    </location>
</feature>
<dbReference type="PANTHER" id="PTHR30294">
    <property type="entry name" value="MEMBRANE COMPONENT OF ABC TRANSPORTER YHHJ-RELATED"/>
    <property type="match status" value="1"/>
</dbReference>
<dbReference type="InterPro" id="IPR000412">
    <property type="entry name" value="ABC_2_transport"/>
</dbReference>
<evidence type="ECO:0000256" key="2">
    <source>
        <dbReference type="ARBA" id="ARBA00007783"/>
    </source>
</evidence>
<evidence type="ECO:0000256" key="5">
    <source>
        <dbReference type="ARBA" id="ARBA00022692"/>
    </source>
</evidence>
<evidence type="ECO:0000256" key="4">
    <source>
        <dbReference type="ARBA" id="ARBA00022475"/>
    </source>
</evidence>
<comment type="caution">
    <text evidence="10">The sequence shown here is derived from an EMBL/GenBank/DDBJ whole genome shotgun (WGS) entry which is preliminary data.</text>
</comment>
<accession>A0ABU7YUS0</accession>
<feature type="transmembrane region" description="Helical" evidence="8">
    <location>
        <begin position="292"/>
        <end position="311"/>
    </location>
</feature>
<keyword evidence="5 8" id="KW-0812">Transmembrane</keyword>
<dbReference type="PANTHER" id="PTHR30294:SF29">
    <property type="entry name" value="MULTIDRUG ABC TRANSPORTER PERMEASE YBHS-RELATED"/>
    <property type="match status" value="1"/>
</dbReference>
<dbReference type="InterPro" id="IPR047817">
    <property type="entry name" value="ABC2_TM_bact-type"/>
</dbReference>
<keyword evidence="3 8" id="KW-0813">Transport</keyword>
<sequence>MNWRRLWAIVLKELRQMRRDRITLAMIIGIPVMQLVLFGYAINLNLRGLDAAIADQARTAGSRALVMDMLATGVIEPVAEAGTPRQLMEALRGGEISVGVVIPADFERRRLDGREAVQVLVDGSDTVVQSAAIQLARMPIGDPRPRLAQPPDAGGQVNGAGGQISVVSFYNPERRSAVNIVPGLIGVILTMTMVLFTGVAIVRERERGNMELLIATPLSRSELMVGKVLPYAVIGLVQTTVVLALGMWLFRVPVQGSLLDVYLASVLLILANLTLGLLISTRAQSQFQAMQMTFFVFLPSILLSGFMFPFAGMPTVVQWLAEVLPLTHFLRLIRGVMLRGAGLWELWPDVLALVAFTVVMMTVAITGFRKRLD</sequence>
<dbReference type="InterPro" id="IPR013525">
    <property type="entry name" value="ABC2_TM"/>
</dbReference>
<evidence type="ECO:0000256" key="6">
    <source>
        <dbReference type="ARBA" id="ARBA00022989"/>
    </source>
</evidence>
<evidence type="ECO:0000313" key="10">
    <source>
        <dbReference type="EMBL" id="MEG3182447.1"/>
    </source>
</evidence>
<dbReference type="Proteomes" id="UP001355056">
    <property type="component" value="Unassembled WGS sequence"/>
</dbReference>
<proteinExistence type="inferred from homology"/>
<feature type="transmembrane region" description="Helical" evidence="8">
    <location>
        <begin position="180"/>
        <end position="202"/>
    </location>
</feature>
<keyword evidence="11" id="KW-1185">Reference proteome</keyword>
<organism evidence="10 11">
    <name type="scientific">Novilysobacter erysipheiresistens</name>
    <dbReference type="NCBI Taxonomy" id="1749332"/>
    <lineage>
        <taxon>Bacteria</taxon>
        <taxon>Pseudomonadati</taxon>
        <taxon>Pseudomonadota</taxon>
        <taxon>Gammaproteobacteria</taxon>
        <taxon>Lysobacterales</taxon>
        <taxon>Lysobacteraceae</taxon>
        <taxon>Novilysobacter</taxon>
    </lineage>
</organism>
<dbReference type="PRINTS" id="PR00164">
    <property type="entry name" value="ABC2TRNSPORT"/>
</dbReference>
<keyword evidence="6 8" id="KW-1133">Transmembrane helix</keyword>
<keyword evidence="4 8" id="KW-1003">Cell membrane</keyword>
<comment type="subcellular location">
    <subcellularLocation>
        <location evidence="8">Cell inner membrane</location>
        <topology evidence="8">Multi-pass membrane protein</topology>
    </subcellularLocation>
    <subcellularLocation>
        <location evidence="1">Cell membrane</location>
        <topology evidence="1">Multi-pass membrane protein</topology>
    </subcellularLocation>
</comment>
<evidence type="ECO:0000256" key="7">
    <source>
        <dbReference type="ARBA" id="ARBA00023136"/>
    </source>
</evidence>
<evidence type="ECO:0000256" key="3">
    <source>
        <dbReference type="ARBA" id="ARBA00022448"/>
    </source>
</evidence>